<dbReference type="PANTHER" id="PTHR43822">
    <property type="entry name" value="HOMOACONITASE, MITOCHONDRIAL-RELATED"/>
    <property type="match status" value="1"/>
</dbReference>
<keyword evidence="12" id="KW-0411">Iron-sulfur</keyword>
<evidence type="ECO:0000256" key="8">
    <source>
        <dbReference type="ARBA" id="ARBA00022485"/>
    </source>
</evidence>
<dbReference type="GO" id="GO:0003861">
    <property type="term" value="F:3-isopropylmalate dehydratase activity"/>
    <property type="evidence" value="ECO:0007669"/>
    <property type="project" value="UniProtKB-EC"/>
</dbReference>
<dbReference type="Pfam" id="PF00330">
    <property type="entry name" value="Aconitase"/>
    <property type="match status" value="1"/>
</dbReference>
<dbReference type="PANTHER" id="PTHR43822:SF9">
    <property type="entry name" value="3-ISOPROPYLMALATE DEHYDRATASE"/>
    <property type="match status" value="1"/>
</dbReference>
<evidence type="ECO:0000313" key="17">
    <source>
        <dbReference type="Proteomes" id="UP000236655"/>
    </source>
</evidence>
<dbReference type="GO" id="GO:0051539">
    <property type="term" value="F:4 iron, 4 sulfur cluster binding"/>
    <property type="evidence" value="ECO:0007669"/>
    <property type="project" value="UniProtKB-KW"/>
</dbReference>
<proteinExistence type="predicted"/>
<dbReference type="SUPFAM" id="SSF53732">
    <property type="entry name" value="Aconitase iron-sulfur domain"/>
    <property type="match status" value="1"/>
</dbReference>
<dbReference type="EC" id="4.2.1.33" evidence="6"/>
<evidence type="ECO:0000256" key="12">
    <source>
        <dbReference type="ARBA" id="ARBA00023014"/>
    </source>
</evidence>
<evidence type="ECO:0000256" key="13">
    <source>
        <dbReference type="ARBA" id="ARBA00023239"/>
    </source>
</evidence>
<dbReference type="NCBIfam" id="TIGR00170">
    <property type="entry name" value="leuC"/>
    <property type="match status" value="1"/>
</dbReference>
<evidence type="ECO:0000256" key="2">
    <source>
        <dbReference type="ARBA" id="ARBA00001966"/>
    </source>
</evidence>
<evidence type="ECO:0000259" key="15">
    <source>
        <dbReference type="Pfam" id="PF00330"/>
    </source>
</evidence>
<comment type="function">
    <text evidence="3">Catalyzes the isomerization between 2-isopropylmalate and 3-isopropylmalate, via the formation of 2-isopropylmaleate.</text>
</comment>
<protein>
    <recommendedName>
        <fullName evidence="6">3-isopropylmalate dehydratase</fullName>
        <ecNumber evidence="6">4.2.1.33</ecNumber>
    </recommendedName>
</protein>
<dbReference type="EMBL" id="CP024847">
    <property type="protein sequence ID" value="AUR52278.1"/>
    <property type="molecule type" value="Genomic_DNA"/>
</dbReference>
<keyword evidence="8" id="KW-0004">4Fe-4S</keyword>
<dbReference type="PROSITE" id="PS00450">
    <property type="entry name" value="ACONITASE_1"/>
    <property type="match status" value="1"/>
</dbReference>
<dbReference type="Gene3D" id="3.30.499.10">
    <property type="entry name" value="Aconitase, domain 3"/>
    <property type="match status" value="2"/>
</dbReference>
<gene>
    <name evidence="16" type="primary">leuC</name>
    <name evidence="16" type="ORF">CUN60_08210</name>
</gene>
<dbReference type="InterPro" id="IPR001030">
    <property type="entry name" value="Acoase/IPM_deHydtase_lsu_aba"/>
</dbReference>
<evidence type="ECO:0000256" key="6">
    <source>
        <dbReference type="ARBA" id="ARBA00011998"/>
    </source>
</evidence>
<keyword evidence="14" id="KW-0100">Branched-chain amino acid biosynthesis</keyword>
<keyword evidence="9" id="KW-0028">Amino-acid biosynthesis</keyword>
<comment type="catalytic activity">
    <reaction evidence="1">
        <text>(2R,3S)-3-isopropylmalate = (2S)-2-isopropylmalate</text>
        <dbReference type="Rhea" id="RHEA:32287"/>
        <dbReference type="ChEBI" id="CHEBI:1178"/>
        <dbReference type="ChEBI" id="CHEBI:35121"/>
        <dbReference type="EC" id="4.2.1.33"/>
    </reaction>
</comment>
<keyword evidence="10" id="KW-0479">Metal-binding</keyword>
<comment type="cofactor">
    <cofactor evidence="2">
        <name>[4Fe-4S] cluster</name>
        <dbReference type="ChEBI" id="CHEBI:49883"/>
    </cofactor>
</comment>
<dbReference type="RefSeq" id="WP_102951574.1">
    <property type="nucleotide sequence ID" value="NZ_CP024847.1"/>
</dbReference>
<dbReference type="UniPathway" id="UPA00048">
    <property type="reaction ID" value="UER00071"/>
</dbReference>
<comment type="pathway">
    <text evidence="4">Amino-acid biosynthesis; L-leucine biosynthesis; L-leucine from 3-methyl-2-oxobutanoate: step 2/4.</text>
</comment>
<keyword evidence="13" id="KW-0456">Lyase</keyword>
<evidence type="ECO:0000256" key="10">
    <source>
        <dbReference type="ARBA" id="ARBA00022723"/>
    </source>
</evidence>
<evidence type="ECO:0000256" key="3">
    <source>
        <dbReference type="ARBA" id="ARBA00002695"/>
    </source>
</evidence>
<evidence type="ECO:0000256" key="1">
    <source>
        <dbReference type="ARBA" id="ARBA00000491"/>
    </source>
</evidence>
<dbReference type="InterPro" id="IPR036008">
    <property type="entry name" value="Aconitase_4Fe-4S_dom"/>
</dbReference>
<dbReference type="InterPro" id="IPR018136">
    <property type="entry name" value="Aconitase_4Fe-4S_BS"/>
</dbReference>
<comment type="subunit">
    <text evidence="5">Heterodimer of LeuC and LeuD.</text>
</comment>
<dbReference type="CDD" id="cd01583">
    <property type="entry name" value="IPMI"/>
    <property type="match status" value="1"/>
</dbReference>
<evidence type="ECO:0000256" key="5">
    <source>
        <dbReference type="ARBA" id="ARBA00011271"/>
    </source>
</evidence>
<evidence type="ECO:0000256" key="14">
    <source>
        <dbReference type="ARBA" id="ARBA00023304"/>
    </source>
</evidence>
<evidence type="ECO:0000256" key="9">
    <source>
        <dbReference type="ARBA" id="ARBA00022605"/>
    </source>
</evidence>
<organism evidence="16 17">
    <name type="scientific">Aquella oligotrophica</name>
    <dbReference type="NCBI Taxonomy" id="2067065"/>
    <lineage>
        <taxon>Bacteria</taxon>
        <taxon>Pseudomonadati</taxon>
        <taxon>Pseudomonadota</taxon>
        <taxon>Betaproteobacteria</taxon>
        <taxon>Neisseriales</taxon>
        <taxon>Neisseriaceae</taxon>
        <taxon>Aquella</taxon>
    </lineage>
</organism>
<accession>A0A2I7N743</accession>
<dbReference type="KEGG" id="nba:CUN60_08210"/>
<reference evidence="17" key="1">
    <citation type="submission" date="2017-11" db="EMBL/GenBank/DDBJ databases">
        <authorList>
            <person name="Chan K.G."/>
            <person name="Lee L.S."/>
        </authorList>
    </citation>
    <scope>NUCLEOTIDE SEQUENCE [LARGE SCALE GENOMIC DNA]</scope>
    <source>
        <strain evidence="17">DSM 100970</strain>
    </source>
</reference>
<keyword evidence="11" id="KW-0408">Iron</keyword>
<evidence type="ECO:0000256" key="4">
    <source>
        <dbReference type="ARBA" id="ARBA00004729"/>
    </source>
</evidence>
<dbReference type="PRINTS" id="PR00415">
    <property type="entry name" value="ACONITASE"/>
</dbReference>
<evidence type="ECO:0000256" key="11">
    <source>
        <dbReference type="ARBA" id="ARBA00023004"/>
    </source>
</evidence>
<dbReference type="OrthoDB" id="9802769at2"/>
<dbReference type="NCBIfam" id="NF004016">
    <property type="entry name" value="PRK05478.1"/>
    <property type="match status" value="1"/>
</dbReference>
<name>A0A2I7N743_9NEIS</name>
<dbReference type="GO" id="GO:0046872">
    <property type="term" value="F:metal ion binding"/>
    <property type="evidence" value="ECO:0007669"/>
    <property type="project" value="UniProtKB-KW"/>
</dbReference>
<evidence type="ECO:0000313" key="16">
    <source>
        <dbReference type="EMBL" id="AUR52278.1"/>
    </source>
</evidence>
<feature type="domain" description="Aconitase/3-isopropylmalate dehydratase large subunit alpha/beta/alpha" evidence="15">
    <location>
        <begin position="7"/>
        <end position="454"/>
    </location>
</feature>
<evidence type="ECO:0000256" key="7">
    <source>
        <dbReference type="ARBA" id="ARBA00022430"/>
    </source>
</evidence>
<dbReference type="Proteomes" id="UP000236655">
    <property type="component" value="Chromosome"/>
</dbReference>
<dbReference type="AlphaFoldDB" id="A0A2I7N743"/>
<dbReference type="InterPro" id="IPR004430">
    <property type="entry name" value="3-IsopropMal_deHydase_lsu"/>
</dbReference>
<dbReference type="InterPro" id="IPR033941">
    <property type="entry name" value="IPMI_cat"/>
</dbReference>
<dbReference type="InterPro" id="IPR015931">
    <property type="entry name" value="Acnase/IPM_dHydase_lsu_aba_1/3"/>
</dbReference>
<dbReference type="InterPro" id="IPR050067">
    <property type="entry name" value="IPM_dehydratase_rel_enz"/>
</dbReference>
<dbReference type="NCBIfam" id="NF009116">
    <property type="entry name" value="PRK12466.1"/>
    <property type="match status" value="1"/>
</dbReference>
<sequence length="463" mass="49920">MKQNIINKIWNTHLVHSKAGFPEMLYIDRILLHEVTSAQAFAELKNRNIPIRNKHNIIATVDHSIPTDKNRIVIADEIARKQVDTLRANCKETGITIYDIDSHHQGIVHVVGPELGFTLPGKTIICGDSHTSTHGAFGALAFGVGTSEITHAMASSCILQDKPKTYKVEFKGMPNQYFTAKDAILKLIAEIGIGGGKGCVIEYVGEYIRSLSMEARMTICNMSIECGARAGLIAPDATTLSYLEGREYAPKGADWEQAKQEWLALASDEGADYDYSITIDISGAGPMITWGINPEHAIALNETTPAINAGGDKATLEKAYAYTQLQPGQSLIGTAIDFAFVGSCTNGRIEDLRAVAKILDGRKVANNVTMYIVPGSEQVMEMAQAEGLDKIFAAAGADFRMPGCSMCLAMNPDKVPEGKRCISTTNRNFIGRQGPNSITHLASPQTVAASAVLGKIAGQEHLA</sequence>
<dbReference type="GO" id="GO:0009098">
    <property type="term" value="P:L-leucine biosynthetic process"/>
    <property type="evidence" value="ECO:0007669"/>
    <property type="project" value="UniProtKB-UniPathway"/>
</dbReference>
<keyword evidence="7" id="KW-0432">Leucine biosynthesis</keyword>
<keyword evidence="17" id="KW-1185">Reference proteome</keyword>